<dbReference type="InterPro" id="IPR016192">
    <property type="entry name" value="APOBEC/CMP_deaminase_Zn-bd"/>
</dbReference>
<comment type="subunit">
    <text evidence="2 8">Homodimer.</text>
</comment>
<dbReference type="EC" id="3.5.4.33" evidence="8"/>
<dbReference type="GO" id="GO:0052717">
    <property type="term" value="F:tRNA-specific adenosine-34 deaminase activity"/>
    <property type="evidence" value="ECO:0007669"/>
    <property type="project" value="UniProtKB-UniRule"/>
</dbReference>
<comment type="catalytic activity">
    <reaction evidence="7 8">
        <text>adenosine(34) in tRNA + H2O + H(+) = inosine(34) in tRNA + NH4(+)</text>
        <dbReference type="Rhea" id="RHEA:43168"/>
        <dbReference type="Rhea" id="RHEA-COMP:10373"/>
        <dbReference type="Rhea" id="RHEA-COMP:10374"/>
        <dbReference type="ChEBI" id="CHEBI:15377"/>
        <dbReference type="ChEBI" id="CHEBI:15378"/>
        <dbReference type="ChEBI" id="CHEBI:28938"/>
        <dbReference type="ChEBI" id="CHEBI:74411"/>
        <dbReference type="ChEBI" id="CHEBI:82852"/>
        <dbReference type="EC" id="3.5.4.33"/>
    </reaction>
</comment>
<comment type="similarity">
    <text evidence="1">Belongs to the cytidine and deoxycytidylate deaminase family. ADAT2 subfamily.</text>
</comment>
<accession>A0A3S5BNA2</accession>
<comment type="cofactor">
    <cofactor evidence="8">
        <name>Zn(2+)</name>
        <dbReference type="ChEBI" id="CHEBI:29105"/>
    </cofactor>
    <text evidence="8">Binds 1 zinc ion per subunit.</text>
</comment>
<dbReference type="SUPFAM" id="SSF53927">
    <property type="entry name" value="Cytidine deaminase-like"/>
    <property type="match status" value="1"/>
</dbReference>
<dbReference type="HAMAP" id="MF_00972">
    <property type="entry name" value="tRNA_aden_deaminase"/>
    <property type="match status" value="1"/>
</dbReference>
<evidence type="ECO:0000256" key="8">
    <source>
        <dbReference type="HAMAP-Rule" id="MF_00972"/>
    </source>
</evidence>
<keyword evidence="6 8" id="KW-0862">Zinc</keyword>
<evidence type="ECO:0000256" key="5">
    <source>
        <dbReference type="ARBA" id="ARBA00022801"/>
    </source>
</evidence>
<dbReference type="PANTHER" id="PTHR11079">
    <property type="entry name" value="CYTOSINE DEAMINASE FAMILY MEMBER"/>
    <property type="match status" value="1"/>
</dbReference>
<gene>
    <name evidence="8 10" type="primary">tadA</name>
    <name evidence="10" type="ORF">NCTC10254_00680</name>
</gene>
<feature type="domain" description="CMP/dCMP-type deaminase" evidence="9">
    <location>
        <begin position="5"/>
        <end position="136"/>
    </location>
</feature>
<keyword evidence="5 8" id="KW-0378">Hydrolase</keyword>
<dbReference type="Gene3D" id="3.40.140.10">
    <property type="entry name" value="Cytidine Deaminase, domain 2"/>
    <property type="match status" value="1"/>
</dbReference>
<evidence type="ECO:0000259" key="9">
    <source>
        <dbReference type="PROSITE" id="PS51747"/>
    </source>
</evidence>
<feature type="active site" description="Proton donor" evidence="8">
    <location>
        <position position="63"/>
    </location>
</feature>
<evidence type="ECO:0000256" key="7">
    <source>
        <dbReference type="ARBA" id="ARBA00048045"/>
    </source>
</evidence>
<evidence type="ECO:0000256" key="1">
    <source>
        <dbReference type="ARBA" id="ARBA00010669"/>
    </source>
</evidence>
<organism evidence="10 11">
    <name type="scientific">Corynebacterium matruchotii</name>
    <dbReference type="NCBI Taxonomy" id="43768"/>
    <lineage>
        <taxon>Bacteria</taxon>
        <taxon>Bacillati</taxon>
        <taxon>Actinomycetota</taxon>
        <taxon>Actinomycetes</taxon>
        <taxon>Mycobacteriales</taxon>
        <taxon>Corynebacteriaceae</taxon>
        <taxon>Corynebacterium</taxon>
    </lineage>
</organism>
<sequence length="158" mass="16837">MCPALRRPGFRVAAEAKMRHALAVPTPLGDVPVGAVIFDPDGNVIGRGSNRREADGDPTAHAEIIAIREAVRNFHDGWRLTDCTIAVTLEPCCMCAGALVAARIGTIIFGAYEPKMGACGSVFDVVRDPQVLYQPQVIGGVLADECAAQLGVFFQECR</sequence>
<dbReference type="AlphaFoldDB" id="A0A3S5BNA2"/>
<evidence type="ECO:0000313" key="11">
    <source>
        <dbReference type="Proteomes" id="UP000249886"/>
    </source>
</evidence>
<evidence type="ECO:0000313" key="10">
    <source>
        <dbReference type="EMBL" id="SPW24306.1"/>
    </source>
</evidence>
<comment type="caution">
    <text evidence="10">The sequence shown here is derived from an EMBL/GenBank/DDBJ whole genome shotgun (WGS) entry which is preliminary data.</text>
</comment>
<dbReference type="GO" id="GO:0002100">
    <property type="term" value="P:tRNA wobble adenosine to inosine editing"/>
    <property type="evidence" value="ECO:0007669"/>
    <property type="project" value="UniProtKB-UniRule"/>
</dbReference>
<feature type="binding site" evidence="8">
    <location>
        <position position="92"/>
    </location>
    <ligand>
        <name>Zn(2+)</name>
        <dbReference type="ChEBI" id="CHEBI:29105"/>
        <note>catalytic</note>
    </ligand>
</feature>
<dbReference type="PROSITE" id="PS00903">
    <property type="entry name" value="CYT_DCMP_DEAMINASES_1"/>
    <property type="match status" value="1"/>
</dbReference>
<dbReference type="GO" id="GO:0008270">
    <property type="term" value="F:zinc ion binding"/>
    <property type="evidence" value="ECO:0007669"/>
    <property type="project" value="UniProtKB-UniRule"/>
</dbReference>
<evidence type="ECO:0000256" key="6">
    <source>
        <dbReference type="ARBA" id="ARBA00022833"/>
    </source>
</evidence>
<reference evidence="10 11" key="1">
    <citation type="submission" date="2018-06" db="EMBL/GenBank/DDBJ databases">
        <authorList>
            <consortium name="Pathogen Informatics"/>
            <person name="Doyle S."/>
        </authorList>
    </citation>
    <scope>NUCLEOTIDE SEQUENCE [LARGE SCALE GENOMIC DNA]</scope>
    <source>
        <strain evidence="10 11">NCTC10254</strain>
    </source>
</reference>
<feature type="binding site" evidence="8">
    <location>
        <position position="95"/>
    </location>
    <ligand>
        <name>Zn(2+)</name>
        <dbReference type="ChEBI" id="CHEBI:29105"/>
        <note>catalytic</note>
    </ligand>
</feature>
<dbReference type="PROSITE" id="PS51747">
    <property type="entry name" value="CYT_DCMP_DEAMINASES_2"/>
    <property type="match status" value="1"/>
</dbReference>
<name>A0A3S5BNA2_9CORY</name>
<dbReference type="CDD" id="cd01285">
    <property type="entry name" value="nucleoside_deaminase"/>
    <property type="match status" value="1"/>
</dbReference>
<dbReference type="RefSeq" id="WP_005519315.1">
    <property type="nucleotide sequence ID" value="NZ_CAJPQJ010000040.1"/>
</dbReference>
<comment type="function">
    <text evidence="8">Catalyzes the deamination of adenosine to inosine at the wobble position 34 of tRNA(Arg2).</text>
</comment>
<dbReference type="Proteomes" id="UP000249886">
    <property type="component" value="Unassembled WGS sequence"/>
</dbReference>
<keyword evidence="4 8" id="KW-0479">Metal-binding</keyword>
<dbReference type="InterPro" id="IPR016193">
    <property type="entry name" value="Cytidine_deaminase-like"/>
</dbReference>
<dbReference type="InterPro" id="IPR002125">
    <property type="entry name" value="CMP_dCMP_dom"/>
</dbReference>
<evidence type="ECO:0000256" key="3">
    <source>
        <dbReference type="ARBA" id="ARBA00022694"/>
    </source>
</evidence>
<proteinExistence type="inferred from homology"/>
<dbReference type="Pfam" id="PF00383">
    <property type="entry name" value="dCMP_cyt_deam_1"/>
    <property type="match status" value="1"/>
</dbReference>
<dbReference type="GeneID" id="84572905"/>
<dbReference type="PANTHER" id="PTHR11079:SF202">
    <property type="entry name" value="TRNA-SPECIFIC ADENOSINE DEAMINASE"/>
    <property type="match status" value="1"/>
</dbReference>
<evidence type="ECO:0000256" key="4">
    <source>
        <dbReference type="ARBA" id="ARBA00022723"/>
    </source>
</evidence>
<dbReference type="InterPro" id="IPR028883">
    <property type="entry name" value="tRNA_aden_deaminase"/>
</dbReference>
<evidence type="ECO:0000256" key="2">
    <source>
        <dbReference type="ARBA" id="ARBA00011738"/>
    </source>
</evidence>
<keyword evidence="3 8" id="KW-0819">tRNA processing</keyword>
<feature type="binding site" evidence="8">
    <location>
        <position position="61"/>
    </location>
    <ligand>
        <name>Zn(2+)</name>
        <dbReference type="ChEBI" id="CHEBI:29105"/>
        <note>catalytic</note>
    </ligand>
</feature>
<protein>
    <recommendedName>
        <fullName evidence="8">tRNA-specific adenosine deaminase</fullName>
        <ecNumber evidence="8">3.5.4.33</ecNumber>
    </recommendedName>
</protein>
<dbReference type="EMBL" id="UARK01000001">
    <property type="protein sequence ID" value="SPW24306.1"/>
    <property type="molecule type" value="Genomic_DNA"/>
</dbReference>